<evidence type="ECO:0000313" key="5">
    <source>
        <dbReference type="Proteomes" id="UP001209654"/>
    </source>
</evidence>
<dbReference type="PANTHER" id="PTHR34703">
    <property type="entry name" value="ANTIPORTER SUBUNIT MNHG2-RELATED"/>
    <property type="match status" value="1"/>
</dbReference>
<dbReference type="InterPro" id="IPR005133">
    <property type="entry name" value="PhaG_MnhG_YufB"/>
</dbReference>
<gene>
    <name evidence="4" type="ORF">AHIS1636_37020</name>
</gene>
<feature type="compositionally biased region" description="Low complexity" evidence="2">
    <location>
        <begin position="140"/>
        <end position="155"/>
    </location>
</feature>
<feature type="transmembrane region" description="Helical" evidence="3">
    <location>
        <begin position="47"/>
        <end position="65"/>
    </location>
</feature>
<keyword evidence="3" id="KW-1133">Transmembrane helix</keyword>
<dbReference type="Pfam" id="PF03334">
    <property type="entry name" value="PhaG_MnhG_YufB"/>
    <property type="match status" value="1"/>
</dbReference>
<feature type="region of interest" description="Disordered" evidence="2">
    <location>
        <begin position="115"/>
        <end position="168"/>
    </location>
</feature>
<proteinExistence type="inferred from homology"/>
<keyword evidence="5" id="KW-1185">Reference proteome</keyword>
<feature type="transmembrane region" description="Helical" evidence="3">
    <location>
        <begin position="6"/>
        <end position="27"/>
    </location>
</feature>
<dbReference type="EMBL" id="BRVS01000028">
    <property type="protein sequence ID" value="GLB69259.1"/>
    <property type="molecule type" value="Genomic_DNA"/>
</dbReference>
<evidence type="ECO:0000256" key="2">
    <source>
        <dbReference type="SAM" id="MobiDB-lite"/>
    </source>
</evidence>
<accession>A0ABQ5MZA5</accession>
<dbReference type="NCBIfam" id="TIGR01300">
    <property type="entry name" value="CPA3_mnhG_phaG"/>
    <property type="match status" value="1"/>
</dbReference>
<dbReference type="PANTHER" id="PTHR34703:SF1">
    <property type="entry name" value="ANTIPORTER SUBUNIT MNHG2-RELATED"/>
    <property type="match status" value="1"/>
</dbReference>
<evidence type="ECO:0008006" key="6">
    <source>
        <dbReference type="Google" id="ProtNLM"/>
    </source>
</evidence>
<protein>
    <recommendedName>
        <fullName evidence="6">Sodium:proton antiporter</fullName>
    </recommendedName>
</protein>
<dbReference type="NCBIfam" id="NF009314">
    <property type="entry name" value="PRK12674.1-2"/>
    <property type="match status" value="1"/>
</dbReference>
<sequence length="168" mass="17880">MNTDAVLEILAAACLVAGSLMSLAAAIGMLRFPDLLSRMHAATKPQVFGLFLLLMGLALQLRSWAAVPVLILAWLFQLLTVPVSAHMVGRAGYRTKHLRKDTLSIDELDEVVRKAAEEENLPMPGESGSPNADEAEEFDTAAAEAELAAESAAQADLRRDADGAAPGR</sequence>
<keyword evidence="3" id="KW-0812">Transmembrane</keyword>
<dbReference type="Proteomes" id="UP001209654">
    <property type="component" value="Unassembled WGS sequence"/>
</dbReference>
<name>A0ABQ5MZA5_9MICC</name>
<evidence type="ECO:0000256" key="1">
    <source>
        <dbReference type="ARBA" id="ARBA00008404"/>
    </source>
</evidence>
<keyword evidence="3" id="KW-0472">Membrane</keyword>
<comment type="similarity">
    <text evidence="1">Belongs to the CPA3 antiporters (TC 2.A.63) subunit G family.</text>
</comment>
<feature type="transmembrane region" description="Helical" evidence="3">
    <location>
        <begin position="71"/>
        <end position="89"/>
    </location>
</feature>
<reference evidence="4 5" key="1">
    <citation type="journal article" date="2023" name="Int. J. Syst. Evol. Microbiol.">
        <title>Arthrobacter mangrovi sp. nov., an actinobacterium isolated from the rhizosphere of a mangrove.</title>
        <authorList>
            <person name="Hamada M."/>
            <person name="Saitou S."/>
            <person name="Enomoto N."/>
            <person name="Nanri K."/>
            <person name="Hidaka K."/>
            <person name="Miura T."/>
            <person name="Tamura T."/>
        </authorList>
    </citation>
    <scope>NUCLEOTIDE SEQUENCE [LARGE SCALE GENOMIC DNA]</scope>
    <source>
        <strain evidence="4 5">NBRC 112813</strain>
    </source>
</reference>
<comment type="caution">
    <text evidence="4">The sequence shown here is derived from an EMBL/GenBank/DDBJ whole genome shotgun (WGS) entry which is preliminary data.</text>
</comment>
<evidence type="ECO:0000313" key="4">
    <source>
        <dbReference type="EMBL" id="GLB69259.1"/>
    </source>
</evidence>
<evidence type="ECO:0000256" key="3">
    <source>
        <dbReference type="SAM" id="Phobius"/>
    </source>
</evidence>
<organism evidence="4 5">
    <name type="scientific">Arthrobacter mangrovi</name>
    <dbReference type="NCBI Taxonomy" id="2966350"/>
    <lineage>
        <taxon>Bacteria</taxon>
        <taxon>Bacillati</taxon>
        <taxon>Actinomycetota</taxon>
        <taxon>Actinomycetes</taxon>
        <taxon>Micrococcales</taxon>
        <taxon>Micrococcaceae</taxon>
        <taxon>Arthrobacter</taxon>
    </lineage>
</organism>